<proteinExistence type="predicted"/>
<gene>
    <name evidence="3" type="ORF">TWF696_007358</name>
</gene>
<keyword evidence="2" id="KW-0472">Membrane</keyword>
<feature type="transmembrane region" description="Helical" evidence="2">
    <location>
        <begin position="73"/>
        <end position="95"/>
    </location>
</feature>
<feature type="region of interest" description="Disordered" evidence="1">
    <location>
        <begin position="148"/>
        <end position="219"/>
    </location>
</feature>
<dbReference type="Proteomes" id="UP001375240">
    <property type="component" value="Unassembled WGS sequence"/>
</dbReference>
<feature type="compositionally biased region" description="Low complexity" evidence="1">
    <location>
        <begin position="7"/>
        <end position="52"/>
    </location>
</feature>
<organism evidence="3 4">
    <name type="scientific">Orbilia brochopaga</name>
    <dbReference type="NCBI Taxonomy" id="3140254"/>
    <lineage>
        <taxon>Eukaryota</taxon>
        <taxon>Fungi</taxon>
        <taxon>Dikarya</taxon>
        <taxon>Ascomycota</taxon>
        <taxon>Pezizomycotina</taxon>
        <taxon>Orbiliomycetes</taxon>
        <taxon>Orbiliales</taxon>
        <taxon>Orbiliaceae</taxon>
        <taxon>Orbilia</taxon>
    </lineage>
</organism>
<protein>
    <submittedName>
        <fullName evidence="3">Uncharacterized protein</fullName>
    </submittedName>
</protein>
<keyword evidence="4" id="KW-1185">Reference proteome</keyword>
<evidence type="ECO:0000256" key="2">
    <source>
        <dbReference type="SAM" id="Phobius"/>
    </source>
</evidence>
<sequence length="219" mass="23309">MAKKASTLKSLLGSSKSGSKSGLSSTGLKTITKGMKGMLGNKLGKNRNGLKNSSSGSHHAGKIDHGSKRETHIAVGVVFGIIGLVAFFIVAAIIVQRVRRKLRIRRNRAFGGLDNYQSRRVRASDPENDAVTNQEVWAEYDPIKNQDQDGIQLSGLTPPDSAHFDNGQPSSSASTLAPYGWQYPSTTWTASTETTDELPADGDMSAAGARAAGEFSRSS</sequence>
<accession>A0AAV9UYF2</accession>
<dbReference type="EMBL" id="JAVHNQ010000005">
    <property type="protein sequence ID" value="KAK6347286.1"/>
    <property type="molecule type" value="Genomic_DNA"/>
</dbReference>
<name>A0AAV9UYF2_9PEZI</name>
<feature type="region of interest" description="Disordered" evidence="1">
    <location>
        <begin position="1"/>
        <end position="66"/>
    </location>
</feature>
<keyword evidence="2" id="KW-1133">Transmembrane helix</keyword>
<reference evidence="3 4" key="1">
    <citation type="submission" date="2019-10" db="EMBL/GenBank/DDBJ databases">
        <authorList>
            <person name="Palmer J.M."/>
        </authorList>
    </citation>
    <scope>NUCLEOTIDE SEQUENCE [LARGE SCALE GENOMIC DNA]</scope>
    <source>
        <strain evidence="3 4">TWF696</strain>
    </source>
</reference>
<keyword evidence="2" id="KW-0812">Transmembrane</keyword>
<comment type="caution">
    <text evidence="3">The sequence shown here is derived from an EMBL/GenBank/DDBJ whole genome shotgun (WGS) entry which is preliminary data.</text>
</comment>
<evidence type="ECO:0000313" key="4">
    <source>
        <dbReference type="Proteomes" id="UP001375240"/>
    </source>
</evidence>
<evidence type="ECO:0000256" key="1">
    <source>
        <dbReference type="SAM" id="MobiDB-lite"/>
    </source>
</evidence>
<evidence type="ECO:0000313" key="3">
    <source>
        <dbReference type="EMBL" id="KAK6347286.1"/>
    </source>
</evidence>
<dbReference type="AlphaFoldDB" id="A0AAV9UYF2"/>